<feature type="region of interest" description="Disordered" evidence="1">
    <location>
        <begin position="55"/>
        <end position="75"/>
    </location>
</feature>
<evidence type="ECO:0008006" key="6">
    <source>
        <dbReference type="Google" id="ProtNLM"/>
    </source>
</evidence>
<dbReference type="PANTHER" id="PTHR20932:SF13">
    <property type="entry name" value="LD36653P"/>
    <property type="match status" value="1"/>
</dbReference>
<evidence type="ECO:0000313" key="4">
    <source>
        <dbReference type="EMBL" id="CAF4259145.1"/>
    </source>
</evidence>
<feature type="transmembrane region" description="Helical" evidence="2">
    <location>
        <begin position="239"/>
        <end position="260"/>
    </location>
</feature>
<reference evidence="4" key="1">
    <citation type="submission" date="2021-02" db="EMBL/GenBank/DDBJ databases">
        <authorList>
            <person name="Nowell W R."/>
        </authorList>
    </citation>
    <scope>NUCLEOTIDE SEQUENCE</scope>
</reference>
<evidence type="ECO:0000313" key="5">
    <source>
        <dbReference type="Proteomes" id="UP000663862"/>
    </source>
</evidence>
<protein>
    <recommendedName>
        <fullName evidence="6">LysM domain-containing protein</fullName>
    </recommendedName>
</protein>
<keyword evidence="2" id="KW-1133">Transmembrane helix</keyword>
<keyword evidence="2" id="KW-0472">Membrane</keyword>
<evidence type="ECO:0000256" key="2">
    <source>
        <dbReference type="SAM" id="Phobius"/>
    </source>
</evidence>
<dbReference type="EMBL" id="CAJOBQ010000109">
    <property type="protein sequence ID" value="CAF4259145.1"/>
    <property type="molecule type" value="Genomic_DNA"/>
</dbReference>
<dbReference type="PANTHER" id="PTHR20932">
    <property type="entry name" value="LYSM AND PUTATIVE PEPTIDOGLYCAN-BINDING DOMAIN-CONTAINING PROTEIN"/>
    <property type="match status" value="1"/>
</dbReference>
<evidence type="ECO:0000256" key="1">
    <source>
        <dbReference type="SAM" id="MobiDB-lite"/>
    </source>
</evidence>
<comment type="caution">
    <text evidence="4">The sequence shown here is derived from an EMBL/GenBank/DDBJ whole genome shotgun (WGS) entry which is preliminary data.</text>
</comment>
<proteinExistence type="predicted"/>
<accession>A0A820F697</accession>
<dbReference type="EMBL" id="CAJNYU010003733">
    <property type="protein sequence ID" value="CAF3696439.1"/>
    <property type="molecule type" value="Genomic_DNA"/>
</dbReference>
<organism evidence="4 5">
    <name type="scientific">Rotaria socialis</name>
    <dbReference type="NCBI Taxonomy" id="392032"/>
    <lineage>
        <taxon>Eukaryota</taxon>
        <taxon>Metazoa</taxon>
        <taxon>Spiralia</taxon>
        <taxon>Gnathifera</taxon>
        <taxon>Rotifera</taxon>
        <taxon>Eurotatoria</taxon>
        <taxon>Bdelloidea</taxon>
        <taxon>Philodinida</taxon>
        <taxon>Philodinidae</taxon>
        <taxon>Rotaria</taxon>
    </lineage>
</organism>
<evidence type="ECO:0000313" key="3">
    <source>
        <dbReference type="EMBL" id="CAF3696439.1"/>
    </source>
</evidence>
<dbReference type="Proteomes" id="UP000663869">
    <property type="component" value="Unassembled WGS sequence"/>
</dbReference>
<keyword evidence="2" id="KW-0812">Transmembrane</keyword>
<gene>
    <name evidence="3" type="ORF">FME351_LOCUS27417</name>
    <name evidence="4" type="ORF">TSG867_LOCUS3590</name>
</gene>
<dbReference type="Proteomes" id="UP000663862">
    <property type="component" value="Unassembled WGS sequence"/>
</dbReference>
<dbReference type="AlphaFoldDB" id="A0A820F697"/>
<dbReference type="InterPro" id="IPR045030">
    <property type="entry name" value="LYSM1-4"/>
</dbReference>
<name>A0A820F697_9BILA</name>
<sequence length="266" mass="30033">MNILKDSLFSSSNKRKLTRPTQNRFRNYGFRQANNSLIDPLLYTFENADIELDTMESDEESKSNDEHNVRTRYSRQSCLTPSAHDAGSIVIVEKPVLPNETIQAFAIRYRVHVSQLRRINNLQNDQEFYALTYCRVPVSRFGLLHEYSESSSTLVDLHEQSRISLPVTHLSQQNHLAFLNAMDQDLALMRTKVEQLIEGSSTTTAAAAAVVPSSLDSSGVKTSTSALNCDETDYGCKSWHIIVIIIVIALIPIICAYFYIKSLHSK</sequence>
<dbReference type="InterPro" id="IPR036779">
    <property type="entry name" value="LysM_dom_sf"/>
</dbReference>
<dbReference type="Gene3D" id="3.10.350.10">
    <property type="entry name" value="LysM domain"/>
    <property type="match status" value="1"/>
</dbReference>
<feature type="compositionally biased region" description="Basic and acidic residues" evidence="1">
    <location>
        <begin position="60"/>
        <end position="69"/>
    </location>
</feature>